<evidence type="ECO:0000259" key="6">
    <source>
        <dbReference type="PROSITE" id="PS51140"/>
    </source>
</evidence>
<dbReference type="GO" id="GO:0043130">
    <property type="term" value="F:ubiquitin binding"/>
    <property type="evidence" value="ECO:0007669"/>
    <property type="project" value="InterPro"/>
</dbReference>
<keyword evidence="4" id="KW-0378">Hydrolase</keyword>
<keyword evidence="2" id="KW-0645">Protease</keyword>
<dbReference type="InterPro" id="IPR021109">
    <property type="entry name" value="Peptidase_aspartic_dom_sf"/>
</dbReference>
<evidence type="ECO:0000256" key="3">
    <source>
        <dbReference type="ARBA" id="ARBA00022750"/>
    </source>
</evidence>
<dbReference type="PANTHER" id="PTHR15397">
    <property type="entry name" value="SODIUM-GLUCOSE COTRANSPORTER REGULATORY PROTEIN -RELATED"/>
    <property type="match status" value="1"/>
</dbReference>
<proteinExistence type="inferred from homology"/>
<name>A0A7S1MS56_NEODS</name>
<sequence length="395" mass="41659">MVAITVQTSDGRTCTIDVSVDDFVESVLVLAEVELGIETGAQAVFRAGSAAPLNPQQSLRAQGVDGPATLTLGQPAAQRAQPASAASVEDQIRNLFGGGGATALAPAPAATPAAPSGAPNNLNEQIAALFAGGAQRQRPAPVNPDDPEYQRKMYEEIQRRQIEENMMQAMEDTPEAFGSVVMLYVKSSVNGRPISAFVDSGAQMTVMSARVAEECNLTRLIDKRFAGVATGVGSSRIIGRVHMAQVCLGEGDSRLFLPMSITVLEQDSMDFLIGLDQLRRHRMCIDLSANVLRCDSHSFEFLPEHALPDHIRKQPGGGRAESVTVEDLKDAAAANVGSNDGSGGAQPVEGLSAEQQSKMQSLRDILPDLAPVAAKNALEAAGWNVDVAVSMLADD</sequence>
<evidence type="ECO:0000256" key="4">
    <source>
        <dbReference type="ARBA" id="ARBA00022801"/>
    </source>
</evidence>
<evidence type="ECO:0000256" key="5">
    <source>
        <dbReference type="SAM" id="MobiDB-lite"/>
    </source>
</evidence>
<evidence type="ECO:0000256" key="1">
    <source>
        <dbReference type="ARBA" id="ARBA00009136"/>
    </source>
</evidence>
<dbReference type="GO" id="GO:0006508">
    <property type="term" value="P:proteolysis"/>
    <property type="evidence" value="ECO:0007669"/>
    <property type="project" value="UniProtKB-KW"/>
</dbReference>
<comment type="similarity">
    <text evidence="1">Belongs to the DDI1 family.</text>
</comment>
<gene>
    <name evidence="7" type="ORF">NDES1114_LOCUS26929</name>
</gene>
<dbReference type="PROSITE" id="PS51140">
    <property type="entry name" value="CUE"/>
    <property type="match status" value="1"/>
</dbReference>
<dbReference type="Gene3D" id="2.40.70.10">
    <property type="entry name" value="Acid Proteases"/>
    <property type="match status" value="1"/>
</dbReference>
<dbReference type="InterPro" id="IPR029071">
    <property type="entry name" value="Ubiquitin-like_domsf"/>
</dbReference>
<accession>A0A7S1MS56</accession>
<feature type="domain" description="CUE" evidence="6">
    <location>
        <begin position="354"/>
        <end position="395"/>
    </location>
</feature>
<dbReference type="GO" id="GO:0004190">
    <property type="term" value="F:aspartic-type endopeptidase activity"/>
    <property type="evidence" value="ECO:0007669"/>
    <property type="project" value="UniProtKB-KW"/>
</dbReference>
<protein>
    <recommendedName>
        <fullName evidence="6">CUE domain-containing protein</fullName>
    </recommendedName>
</protein>
<dbReference type="CDD" id="cd05479">
    <property type="entry name" value="RP_DDI"/>
    <property type="match status" value="1"/>
</dbReference>
<dbReference type="SUPFAM" id="SSF54236">
    <property type="entry name" value="Ubiquitin-like"/>
    <property type="match status" value="1"/>
</dbReference>
<dbReference type="AlphaFoldDB" id="A0A7S1MS56"/>
<keyword evidence="3" id="KW-0064">Aspartyl protease</keyword>
<dbReference type="SUPFAM" id="SSF50630">
    <property type="entry name" value="Acid proteases"/>
    <property type="match status" value="1"/>
</dbReference>
<dbReference type="EMBL" id="HBGF01040223">
    <property type="protein sequence ID" value="CAD9139578.1"/>
    <property type="molecule type" value="Transcribed_RNA"/>
</dbReference>
<dbReference type="InterPro" id="IPR019103">
    <property type="entry name" value="Peptidase_aspartic_DDI1-type"/>
</dbReference>
<organism evidence="7">
    <name type="scientific">Neobodo designis</name>
    <name type="common">Flagellated protozoan</name>
    <name type="synonym">Bodo designis</name>
    <dbReference type="NCBI Taxonomy" id="312471"/>
    <lineage>
        <taxon>Eukaryota</taxon>
        <taxon>Discoba</taxon>
        <taxon>Euglenozoa</taxon>
        <taxon>Kinetoplastea</taxon>
        <taxon>Metakinetoplastina</taxon>
        <taxon>Neobodonida</taxon>
        <taxon>Neobodo</taxon>
    </lineage>
</organism>
<reference evidence="7" key="1">
    <citation type="submission" date="2021-01" db="EMBL/GenBank/DDBJ databases">
        <authorList>
            <person name="Corre E."/>
            <person name="Pelletier E."/>
            <person name="Niang G."/>
            <person name="Scheremetjew M."/>
            <person name="Finn R."/>
            <person name="Kale V."/>
            <person name="Holt S."/>
            <person name="Cochrane G."/>
            <person name="Meng A."/>
            <person name="Brown T."/>
            <person name="Cohen L."/>
        </authorList>
    </citation>
    <scope>NUCLEOTIDE SEQUENCE</scope>
    <source>
        <strain evidence="7">CCAP 1951/1</strain>
    </source>
</reference>
<evidence type="ECO:0000313" key="7">
    <source>
        <dbReference type="EMBL" id="CAD9139578.1"/>
    </source>
</evidence>
<feature type="region of interest" description="Disordered" evidence="5">
    <location>
        <begin position="334"/>
        <end position="356"/>
    </location>
</feature>
<dbReference type="CDD" id="cd17039">
    <property type="entry name" value="Ubl_ubiquitin_like"/>
    <property type="match status" value="1"/>
</dbReference>
<evidence type="ECO:0000256" key="2">
    <source>
        <dbReference type="ARBA" id="ARBA00022670"/>
    </source>
</evidence>
<dbReference type="CDD" id="cd14279">
    <property type="entry name" value="CUE"/>
    <property type="match status" value="1"/>
</dbReference>
<dbReference type="PANTHER" id="PTHR15397:SF3">
    <property type="entry name" value="DNA DAMAGE INDUCIBLE 1 HOMOLOG 2"/>
    <property type="match status" value="1"/>
</dbReference>
<dbReference type="InterPro" id="IPR003892">
    <property type="entry name" value="CUE"/>
</dbReference>
<dbReference type="Pfam" id="PF09668">
    <property type="entry name" value="Asp_protease"/>
    <property type="match status" value="1"/>
</dbReference>